<dbReference type="EMBL" id="JAULSU010000004">
    <property type="protein sequence ID" value="KAK0620546.1"/>
    <property type="molecule type" value="Genomic_DNA"/>
</dbReference>
<feature type="compositionally biased region" description="Basic and acidic residues" evidence="1">
    <location>
        <begin position="59"/>
        <end position="68"/>
    </location>
</feature>
<proteinExistence type="predicted"/>
<keyword evidence="3" id="KW-1185">Reference proteome</keyword>
<name>A0AA39WS16_9PEZI</name>
<sequence length="180" mass="20093">MANIHTPDQMASRDMSKSTMSTRTDMIHYCEKFSVGDLMGQRGLGGEEHGSPHAGIQLGDKDQAKLDNIEAPLTDSGYASAPPRESEQAPPSKGDDSDDCDSRTIISAATTVLPDVAQHSISEVCNNMYNSIYRQVDEHNLEPFFEALPDLIKTFAIRFAHLNPNSTNRRIMHFVYSRYW</sequence>
<accession>A0AA39WS16</accession>
<feature type="region of interest" description="Disordered" evidence="1">
    <location>
        <begin position="38"/>
        <end position="101"/>
    </location>
</feature>
<evidence type="ECO:0000256" key="1">
    <source>
        <dbReference type="SAM" id="MobiDB-lite"/>
    </source>
</evidence>
<gene>
    <name evidence="2" type="ORF">B0T14DRAFT_567289</name>
</gene>
<comment type="caution">
    <text evidence="2">The sequence shown here is derived from an EMBL/GenBank/DDBJ whole genome shotgun (WGS) entry which is preliminary data.</text>
</comment>
<evidence type="ECO:0000313" key="2">
    <source>
        <dbReference type="EMBL" id="KAK0620546.1"/>
    </source>
</evidence>
<organism evidence="2 3">
    <name type="scientific">Immersiella caudata</name>
    <dbReference type="NCBI Taxonomy" id="314043"/>
    <lineage>
        <taxon>Eukaryota</taxon>
        <taxon>Fungi</taxon>
        <taxon>Dikarya</taxon>
        <taxon>Ascomycota</taxon>
        <taxon>Pezizomycotina</taxon>
        <taxon>Sordariomycetes</taxon>
        <taxon>Sordariomycetidae</taxon>
        <taxon>Sordariales</taxon>
        <taxon>Lasiosphaeriaceae</taxon>
        <taxon>Immersiella</taxon>
    </lineage>
</organism>
<reference evidence="2" key="1">
    <citation type="submission" date="2023-06" db="EMBL/GenBank/DDBJ databases">
        <title>Genome-scale phylogeny and comparative genomics of the fungal order Sordariales.</title>
        <authorList>
            <consortium name="Lawrence Berkeley National Laboratory"/>
            <person name="Hensen N."/>
            <person name="Bonometti L."/>
            <person name="Westerberg I."/>
            <person name="Brannstrom I.O."/>
            <person name="Guillou S."/>
            <person name="Cros-Aarteil S."/>
            <person name="Calhoun S."/>
            <person name="Haridas S."/>
            <person name="Kuo A."/>
            <person name="Mondo S."/>
            <person name="Pangilinan J."/>
            <person name="Riley R."/>
            <person name="Labutti K."/>
            <person name="Andreopoulos B."/>
            <person name="Lipzen A."/>
            <person name="Chen C."/>
            <person name="Yanf M."/>
            <person name="Daum C."/>
            <person name="Ng V."/>
            <person name="Clum A."/>
            <person name="Steindorff A."/>
            <person name="Ohm R."/>
            <person name="Martin F."/>
            <person name="Silar P."/>
            <person name="Natvig D."/>
            <person name="Lalanne C."/>
            <person name="Gautier V."/>
            <person name="Ament-Velasquez S.L."/>
            <person name="Kruys A."/>
            <person name="Hutchinson M.I."/>
            <person name="Powell A.J."/>
            <person name="Barry K."/>
            <person name="Miller A.N."/>
            <person name="Grigoriev I.V."/>
            <person name="Debuchy R."/>
            <person name="Gladieux P."/>
            <person name="Thoren M.H."/>
            <person name="Johannesson H."/>
        </authorList>
    </citation>
    <scope>NUCLEOTIDE SEQUENCE</scope>
    <source>
        <strain evidence="2">CBS 606.72</strain>
    </source>
</reference>
<protein>
    <submittedName>
        <fullName evidence="2">Uncharacterized protein</fullName>
    </submittedName>
</protein>
<evidence type="ECO:0000313" key="3">
    <source>
        <dbReference type="Proteomes" id="UP001175000"/>
    </source>
</evidence>
<dbReference type="Proteomes" id="UP001175000">
    <property type="component" value="Unassembled WGS sequence"/>
</dbReference>
<feature type="region of interest" description="Disordered" evidence="1">
    <location>
        <begin position="1"/>
        <end position="20"/>
    </location>
</feature>
<dbReference type="AlphaFoldDB" id="A0AA39WS16"/>